<reference evidence="2 4" key="2">
    <citation type="journal article" date="2013" name="Nature">
        <title>Insights into bilaterian evolution from three spiralian genomes.</title>
        <authorList>
            <person name="Simakov O."/>
            <person name="Marletaz F."/>
            <person name="Cho S.J."/>
            <person name="Edsinger-Gonzales E."/>
            <person name="Havlak P."/>
            <person name="Hellsten U."/>
            <person name="Kuo D.H."/>
            <person name="Larsson T."/>
            <person name="Lv J."/>
            <person name="Arendt D."/>
            <person name="Savage R."/>
            <person name="Osoegawa K."/>
            <person name="de Jong P."/>
            <person name="Grimwood J."/>
            <person name="Chapman J.A."/>
            <person name="Shapiro H."/>
            <person name="Aerts A."/>
            <person name="Otillar R.P."/>
            <person name="Terry A.Y."/>
            <person name="Boore J.L."/>
            <person name="Grigoriev I.V."/>
            <person name="Lindberg D.R."/>
            <person name="Seaver E.C."/>
            <person name="Weisblat D.A."/>
            <person name="Putnam N.H."/>
            <person name="Rokhsar D.S."/>
        </authorList>
    </citation>
    <scope>NUCLEOTIDE SEQUENCE</scope>
    <source>
        <strain evidence="2 4">I ESC-2004</strain>
    </source>
</reference>
<feature type="region of interest" description="Disordered" evidence="1">
    <location>
        <begin position="246"/>
        <end position="305"/>
    </location>
</feature>
<protein>
    <submittedName>
        <fullName evidence="2 3">Uncharacterized protein</fullName>
    </submittedName>
</protein>
<organism evidence="2">
    <name type="scientific">Capitella teleta</name>
    <name type="common">Polychaete worm</name>
    <dbReference type="NCBI Taxonomy" id="283909"/>
    <lineage>
        <taxon>Eukaryota</taxon>
        <taxon>Metazoa</taxon>
        <taxon>Spiralia</taxon>
        <taxon>Lophotrochozoa</taxon>
        <taxon>Annelida</taxon>
        <taxon>Polychaeta</taxon>
        <taxon>Sedentaria</taxon>
        <taxon>Scolecida</taxon>
        <taxon>Capitellidae</taxon>
        <taxon>Capitella</taxon>
    </lineage>
</organism>
<dbReference type="EMBL" id="AMQN01003604">
    <property type="status" value="NOT_ANNOTATED_CDS"/>
    <property type="molecule type" value="Genomic_DNA"/>
</dbReference>
<sequence length="450" mass="50702">MDRGGIQAVTPRINNALRHNHDNVPSSAKQVSSCQKSRVKPVPDFAKLHRKWEEGLNTKLAMNKQVKTQKYQKYSKGEGDHVDEFSTVLPENPPEEQVHNRVSIFSTPRQKQRDTMSVYQDYVRHMVSTIKKDISYKVDSPVNISAPATLPKRLPSNRKAHNPQIQKVLTFASPSERKFQRVPSTKSSSPRTPLTRTPKSEQPSKYRSLRVPNKCHTPSATREEVDIHSLDWENLLKPLNLRDIDKENPLASPKRRRSSIILTPSKRTPKQDIRLRGECSPLKDLSPNVPSEEHLSKSQNTQGSDSLLKTMANIQSRQAKLRQRIGDTPRIDRKVKRDVICPPKSPLIRGAICRKEEKISPFLSPSLPTPTPTKPSGSLSLKGNIFTSDSHSLHNKQQRLIAADLYEAALADQEVALFTSKGIIASPASDRPMAPVARILQYGDFQVFID</sequence>
<feature type="region of interest" description="Disordered" evidence="1">
    <location>
        <begin position="145"/>
        <end position="222"/>
    </location>
</feature>
<reference evidence="3" key="3">
    <citation type="submission" date="2015-06" db="UniProtKB">
        <authorList>
            <consortium name="EnsemblMetazoa"/>
        </authorList>
    </citation>
    <scope>IDENTIFICATION</scope>
</reference>
<dbReference type="HOGENOM" id="CLU_608661_0_0_1"/>
<dbReference type="AlphaFoldDB" id="R7T452"/>
<evidence type="ECO:0000313" key="2">
    <source>
        <dbReference type="EMBL" id="ELT87618.1"/>
    </source>
</evidence>
<evidence type="ECO:0000256" key="1">
    <source>
        <dbReference type="SAM" id="MobiDB-lite"/>
    </source>
</evidence>
<evidence type="ECO:0000313" key="4">
    <source>
        <dbReference type="Proteomes" id="UP000014760"/>
    </source>
</evidence>
<feature type="region of interest" description="Disordered" evidence="1">
    <location>
        <begin position="1"/>
        <end position="29"/>
    </location>
</feature>
<reference evidence="4" key="1">
    <citation type="submission" date="2012-12" db="EMBL/GenBank/DDBJ databases">
        <authorList>
            <person name="Hellsten U."/>
            <person name="Grimwood J."/>
            <person name="Chapman J.A."/>
            <person name="Shapiro H."/>
            <person name="Aerts A."/>
            <person name="Otillar R.P."/>
            <person name="Terry A.Y."/>
            <person name="Boore J.L."/>
            <person name="Simakov O."/>
            <person name="Marletaz F."/>
            <person name="Cho S.-J."/>
            <person name="Edsinger-Gonzales E."/>
            <person name="Havlak P."/>
            <person name="Kuo D.-H."/>
            <person name="Larsson T."/>
            <person name="Lv J."/>
            <person name="Arendt D."/>
            <person name="Savage R."/>
            <person name="Osoegawa K."/>
            <person name="de Jong P."/>
            <person name="Lindberg D.R."/>
            <person name="Seaver E.C."/>
            <person name="Weisblat D.A."/>
            <person name="Putnam N.H."/>
            <person name="Grigoriev I.V."/>
            <person name="Rokhsar D.S."/>
        </authorList>
    </citation>
    <scope>NUCLEOTIDE SEQUENCE</scope>
    <source>
        <strain evidence="4">I ESC-2004</strain>
    </source>
</reference>
<dbReference type="EMBL" id="KB312243">
    <property type="protein sequence ID" value="ELT87618.1"/>
    <property type="molecule type" value="Genomic_DNA"/>
</dbReference>
<name>R7T452_CAPTE</name>
<dbReference type="EnsemblMetazoa" id="CapteT209824">
    <property type="protein sequence ID" value="CapteP209824"/>
    <property type="gene ID" value="CapteG209824"/>
</dbReference>
<gene>
    <name evidence="2" type="ORF">CAPTEDRAFT_209824</name>
</gene>
<keyword evidence="4" id="KW-1185">Reference proteome</keyword>
<evidence type="ECO:0000313" key="3">
    <source>
        <dbReference type="EnsemblMetazoa" id="CapteP209824"/>
    </source>
</evidence>
<feature type="compositionally biased region" description="Polar residues" evidence="1">
    <location>
        <begin position="182"/>
        <end position="197"/>
    </location>
</feature>
<proteinExistence type="predicted"/>
<dbReference type="Proteomes" id="UP000014760">
    <property type="component" value="Unassembled WGS sequence"/>
</dbReference>
<accession>R7T452</accession>